<dbReference type="OrthoDB" id="9807653at2"/>
<evidence type="ECO:0000313" key="10">
    <source>
        <dbReference type="Proteomes" id="UP000192746"/>
    </source>
</evidence>
<dbReference type="InterPro" id="IPR005717">
    <property type="entry name" value="Ribosomal_uS7_bac/org-type"/>
</dbReference>
<evidence type="ECO:0000256" key="2">
    <source>
        <dbReference type="ARBA" id="ARBA00022730"/>
    </source>
</evidence>
<dbReference type="Gene3D" id="1.10.455.10">
    <property type="entry name" value="Ribosomal protein S7 domain"/>
    <property type="match status" value="1"/>
</dbReference>
<keyword evidence="2 6" id="KW-0699">rRNA-binding</keyword>
<evidence type="ECO:0000256" key="6">
    <source>
        <dbReference type="HAMAP-Rule" id="MF_00480"/>
    </source>
</evidence>
<comment type="subunit">
    <text evidence="6">Part of the 30S ribosomal subunit. Contacts proteins S9 and S11.</text>
</comment>
<feature type="domain" description="Small ribosomal subunit protein uS7" evidence="8">
    <location>
        <begin position="1"/>
        <end position="151"/>
    </location>
</feature>
<dbReference type="GO" id="GO:0015935">
    <property type="term" value="C:small ribosomal subunit"/>
    <property type="evidence" value="ECO:0007669"/>
    <property type="project" value="InterPro"/>
</dbReference>
<keyword evidence="10" id="KW-1185">Reference proteome</keyword>
<keyword evidence="4 6" id="KW-0689">Ribosomal protein</keyword>
<dbReference type="RefSeq" id="WP_084841305.1">
    <property type="nucleotide sequence ID" value="NZ_ARYN01000007.1"/>
</dbReference>
<protein>
    <recommendedName>
        <fullName evidence="6">Small ribosomal subunit protein uS7</fullName>
    </recommendedName>
</protein>
<evidence type="ECO:0000256" key="4">
    <source>
        <dbReference type="ARBA" id="ARBA00022980"/>
    </source>
</evidence>
<comment type="similarity">
    <text evidence="1 6 7">Belongs to the universal ribosomal protein uS7 family.</text>
</comment>
<evidence type="ECO:0000259" key="8">
    <source>
        <dbReference type="Pfam" id="PF00177"/>
    </source>
</evidence>
<dbReference type="InterPro" id="IPR023798">
    <property type="entry name" value="Ribosomal_uS7_dom"/>
</dbReference>
<evidence type="ECO:0000256" key="1">
    <source>
        <dbReference type="ARBA" id="ARBA00007151"/>
    </source>
</evidence>
<evidence type="ECO:0000313" key="9">
    <source>
        <dbReference type="EMBL" id="ORL45718.1"/>
    </source>
</evidence>
<dbReference type="CDD" id="cd14869">
    <property type="entry name" value="uS7_Bacteria"/>
    <property type="match status" value="1"/>
</dbReference>
<dbReference type="PIRSF" id="PIRSF002122">
    <property type="entry name" value="RPS7p_RPS7a_RPS5e_RPS7o"/>
    <property type="match status" value="1"/>
</dbReference>
<keyword evidence="5 6" id="KW-0687">Ribonucleoprotein</keyword>
<evidence type="ECO:0000256" key="7">
    <source>
        <dbReference type="RuleBase" id="RU003619"/>
    </source>
</evidence>
<dbReference type="AlphaFoldDB" id="A0A1Y1T3U7"/>
<comment type="function">
    <text evidence="6">One of the primary rRNA binding proteins, it binds directly to 16S rRNA where it nucleates assembly of the head domain of the 30S subunit. Is located at the subunit interface close to the decoding center, probably blocks exit of the E-site tRNA.</text>
</comment>
<proteinExistence type="inferred from homology"/>
<dbReference type="Proteomes" id="UP000192746">
    <property type="component" value="Unassembled WGS sequence"/>
</dbReference>
<dbReference type="InterPro" id="IPR000235">
    <property type="entry name" value="Ribosomal_uS7"/>
</dbReference>
<dbReference type="GO" id="GO:0000049">
    <property type="term" value="F:tRNA binding"/>
    <property type="evidence" value="ECO:0007669"/>
    <property type="project" value="UniProtKB-UniRule"/>
</dbReference>
<dbReference type="PANTHER" id="PTHR11205">
    <property type="entry name" value="RIBOSOMAL PROTEIN S7"/>
    <property type="match status" value="1"/>
</dbReference>
<name>A0A1Y1T3U7_9FLAO</name>
<evidence type="ECO:0000256" key="3">
    <source>
        <dbReference type="ARBA" id="ARBA00022884"/>
    </source>
</evidence>
<keyword evidence="3 6" id="KW-0694">RNA-binding</keyword>
<dbReference type="FunFam" id="1.10.455.10:FF:000001">
    <property type="entry name" value="30S ribosomal protein S7"/>
    <property type="match status" value="1"/>
</dbReference>
<keyword evidence="6" id="KW-0820">tRNA-binding</keyword>
<dbReference type="GO" id="GO:0003735">
    <property type="term" value="F:structural constituent of ribosome"/>
    <property type="evidence" value="ECO:0007669"/>
    <property type="project" value="InterPro"/>
</dbReference>
<dbReference type="NCBIfam" id="TIGR01029">
    <property type="entry name" value="rpsG_bact"/>
    <property type="match status" value="1"/>
</dbReference>
<comment type="caution">
    <text evidence="9">The sequence shown here is derived from an EMBL/GenBank/DDBJ whole genome shotgun (WGS) entry which is preliminary data.</text>
</comment>
<dbReference type="GO" id="GO:0019843">
    <property type="term" value="F:rRNA binding"/>
    <property type="evidence" value="ECO:0007669"/>
    <property type="project" value="UniProtKB-UniRule"/>
</dbReference>
<dbReference type="Pfam" id="PF00177">
    <property type="entry name" value="Ribosomal_S7"/>
    <property type="match status" value="1"/>
</dbReference>
<dbReference type="HAMAP" id="MF_00480_B">
    <property type="entry name" value="Ribosomal_uS7_B"/>
    <property type="match status" value="1"/>
</dbReference>
<dbReference type="InterPro" id="IPR036823">
    <property type="entry name" value="Ribosomal_uS7_dom_sf"/>
</dbReference>
<organism evidence="9 10">
    <name type="scientific">Zunongwangia atlantica 22II14-10F7</name>
    <dbReference type="NCBI Taxonomy" id="1185767"/>
    <lineage>
        <taxon>Bacteria</taxon>
        <taxon>Pseudomonadati</taxon>
        <taxon>Bacteroidota</taxon>
        <taxon>Flavobacteriia</taxon>
        <taxon>Flavobacteriales</taxon>
        <taxon>Flavobacteriaceae</taxon>
        <taxon>Zunongwangia</taxon>
    </lineage>
</organism>
<evidence type="ECO:0000256" key="5">
    <source>
        <dbReference type="ARBA" id="ARBA00023274"/>
    </source>
</evidence>
<dbReference type="STRING" id="1185767.IIF7_08705"/>
<reference evidence="9 10" key="1">
    <citation type="submission" date="2013-04" db="EMBL/GenBank/DDBJ databases">
        <title>Zunongwangia sp. 22II14-10F7 Genome Sequencing.</title>
        <authorList>
            <person name="Lai Q."/>
            <person name="Shao Z."/>
        </authorList>
    </citation>
    <scope>NUCLEOTIDE SEQUENCE [LARGE SCALE GENOMIC DNA]</scope>
    <source>
        <strain evidence="9 10">22II14-10F7</strain>
    </source>
</reference>
<dbReference type="GO" id="GO:0006412">
    <property type="term" value="P:translation"/>
    <property type="evidence" value="ECO:0007669"/>
    <property type="project" value="UniProtKB-UniRule"/>
</dbReference>
<gene>
    <name evidence="6" type="primary">rpsG</name>
    <name evidence="9" type="ORF">IIF7_08705</name>
</gene>
<dbReference type="PROSITE" id="PS00052">
    <property type="entry name" value="RIBOSOMAL_S7"/>
    <property type="match status" value="1"/>
</dbReference>
<dbReference type="SUPFAM" id="SSF47973">
    <property type="entry name" value="Ribosomal protein S7"/>
    <property type="match status" value="1"/>
</dbReference>
<dbReference type="InterPro" id="IPR020606">
    <property type="entry name" value="Ribosomal_uS7_CS"/>
</dbReference>
<dbReference type="EMBL" id="ARYN01000007">
    <property type="protein sequence ID" value="ORL45718.1"/>
    <property type="molecule type" value="Genomic_DNA"/>
</dbReference>
<accession>A0A1Y1T3U7</accession>
<sequence>MRKRQAKKRPLLPDPKFNDQLVTRFVNMMMWDGKKSIAFKIFYDAIAIVEEKKQDEEKTALEIWKDALSNVMPHVEVRSRRVGGATFQIPMQIRPDRKVSTAMKWLISFARKRNEKTMAAKLAAEVLAAAKEEGAAVKKRVDTHKMAEANKAFSHFRF</sequence>